<organism evidence="2 3">
    <name type="scientific">Clarias magur</name>
    <name type="common">Asian catfish</name>
    <name type="synonym">Macropteronotus magur</name>
    <dbReference type="NCBI Taxonomy" id="1594786"/>
    <lineage>
        <taxon>Eukaryota</taxon>
        <taxon>Metazoa</taxon>
        <taxon>Chordata</taxon>
        <taxon>Craniata</taxon>
        <taxon>Vertebrata</taxon>
        <taxon>Euteleostomi</taxon>
        <taxon>Actinopterygii</taxon>
        <taxon>Neopterygii</taxon>
        <taxon>Teleostei</taxon>
        <taxon>Ostariophysi</taxon>
        <taxon>Siluriformes</taxon>
        <taxon>Clariidae</taxon>
        <taxon>Clarias</taxon>
    </lineage>
</organism>
<evidence type="ECO:0000313" key="2">
    <source>
        <dbReference type="EMBL" id="KAF5902446.1"/>
    </source>
</evidence>
<proteinExistence type="predicted"/>
<keyword evidence="2" id="KW-0472">Membrane</keyword>
<feature type="non-terminal residue" evidence="2">
    <location>
        <position position="61"/>
    </location>
</feature>
<dbReference type="Proteomes" id="UP000727407">
    <property type="component" value="Unassembled WGS sequence"/>
</dbReference>
<evidence type="ECO:0000256" key="1">
    <source>
        <dbReference type="SAM" id="MobiDB-lite"/>
    </source>
</evidence>
<dbReference type="AlphaFoldDB" id="A0A8J4X570"/>
<name>A0A8J4X570_CLAMG</name>
<evidence type="ECO:0000313" key="3">
    <source>
        <dbReference type="Proteomes" id="UP000727407"/>
    </source>
</evidence>
<feature type="compositionally biased region" description="Polar residues" evidence="1">
    <location>
        <begin position="26"/>
        <end position="47"/>
    </location>
</feature>
<feature type="region of interest" description="Disordered" evidence="1">
    <location>
        <begin position="19"/>
        <end position="61"/>
    </location>
</feature>
<protein>
    <submittedName>
        <fullName evidence="2">Putative transmembrane protein ORF68</fullName>
    </submittedName>
</protein>
<keyword evidence="2" id="KW-0812">Transmembrane</keyword>
<dbReference type="EMBL" id="QNUK01000089">
    <property type="protein sequence ID" value="KAF5902446.1"/>
    <property type="molecule type" value="Genomic_DNA"/>
</dbReference>
<feature type="non-terminal residue" evidence="2">
    <location>
        <position position="1"/>
    </location>
</feature>
<gene>
    <name evidence="2" type="primary">cue</name>
    <name evidence="2" type="ORF">DAT39_007824</name>
</gene>
<accession>A0A8J4X570</accession>
<keyword evidence="3" id="KW-1185">Reference proteome</keyword>
<sequence length="61" mass="6508">LSSVKSPVPLPRELKFLIPEPASPLPTVSTITVPETRLNSSERSPVTSKPPLHPPTAARGQ</sequence>
<reference evidence="2" key="1">
    <citation type="submission" date="2020-07" db="EMBL/GenBank/DDBJ databases">
        <title>Clarias magur genome sequencing, assembly and annotation.</title>
        <authorList>
            <person name="Kushwaha B."/>
            <person name="Kumar R."/>
            <person name="Das P."/>
            <person name="Joshi C.G."/>
            <person name="Kumar D."/>
            <person name="Nagpure N.S."/>
            <person name="Pandey M."/>
            <person name="Agarwal S."/>
            <person name="Srivastava S."/>
            <person name="Singh M."/>
            <person name="Sahoo L."/>
            <person name="Jayasankar P."/>
            <person name="Meher P.K."/>
            <person name="Koringa P.G."/>
            <person name="Iquebal M.A."/>
            <person name="Das S.P."/>
            <person name="Bit A."/>
            <person name="Patnaik S."/>
            <person name="Patel N."/>
            <person name="Shah T.M."/>
            <person name="Hinsu A."/>
            <person name="Jena J.K."/>
        </authorList>
    </citation>
    <scope>NUCLEOTIDE SEQUENCE</scope>
    <source>
        <strain evidence="2">CIFAMagur01</strain>
        <tissue evidence="2">Testis</tissue>
    </source>
</reference>
<comment type="caution">
    <text evidence="2">The sequence shown here is derived from an EMBL/GenBank/DDBJ whole genome shotgun (WGS) entry which is preliminary data.</text>
</comment>